<dbReference type="PANTHER" id="PTHR31313:SF85">
    <property type="entry name" value="ZN(II)2CYS6 TRANSCRIPTION FACTOR (EUROFUNG)"/>
    <property type="match status" value="1"/>
</dbReference>
<keyword evidence="2" id="KW-0479">Metal-binding</keyword>
<keyword evidence="6" id="KW-0804">Transcription</keyword>
<gene>
    <name evidence="10" type="ORF">PRZ48_004179</name>
</gene>
<keyword evidence="5" id="KW-0238">DNA-binding</keyword>
<evidence type="ECO:0000256" key="2">
    <source>
        <dbReference type="ARBA" id="ARBA00022723"/>
    </source>
</evidence>
<name>A0ABR0EX38_ZASCE</name>
<evidence type="ECO:0000256" key="7">
    <source>
        <dbReference type="ARBA" id="ARBA00023242"/>
    </source>
</evidence>
<dbReference type="CDD" id="cd12148">
    <property type="entry name" value="fungal_TF_MHR"/>
    <property type="match status" value="1"/>
</dbReference>
<evidence type="ECO:0000256" key="8">
    <source>
        <dbReference type="SAM" id="MobiDB-lite"/>
    </source>
</evidence>
<comment type="caution">
    <text evidence="10">The sequence shown here is derived from an EMBL/GenBank/DDBJ whole genome shotgun (WGS) entry which is preliminary data.</text>
</comment>
<proteinExistence type="predicted"/>
<dbReference type="InterPro" id="IPR036864">
    <property type="entry name" value="Zn2-C6_fun-type_DNA-bd_sf"/>
</dbReference>
<dbReference type="Pfam" id="PF04082">
    <property type="entry name" value="Fungal_trans"/>
    <property type="match status" value="1"/>
</dbReference>
<dbReference type="CDD" id="cd00067">
    <property type="entry name" value="GAL4"/>
    <property type="match status" value="1"/>
</dbReference>
<feature type="compositionally biased region" description="Polar residues" evidence="8">
    <location>
        <begin position="55"/>
        <end position="100"/>
    </location>
</feature>
<evidence type="ECO:0000256" key="3">
    <source>
        <dbReference type="ARBA" id="ARBA00022833"/>
    </source>
</evidence>
<reference evidence="10 11" key="1">
    <citation type="journal article" date="2023" name="G3 (Bethesda)">
        <title>A chromosome-level genome assembly of Zasmidium syzygii isolated from banana leaves.</title>
        <authorList>
            <person name="van Westerhoven A.C."/>
            <person name="Mehrabi R."/>
            <person name="Talebi R."/>
            <person name="Steentjes M.B.F."/>
            <person name="Corcolon B."/>
            <person name="Chong P.A."/>
            <person name="Kema G.H.J."/>
            <person name="Seidl M.F."/>
        </authorList>
    </citation>
    <scope>NUCLEOTIDE SEQUENCE [LARGE SCALE GENOMIC DNA]</scope>
    <source>
        <strain evidence="10 11">P124</strain>
    </source>
</reference>
<dbReference type="InterPro" id="IPR001138">
    <property type="entry name" value="Zn2Cys6_DnaBD"/>
</dbReference>
<keyword evidence="7" id="KW-0539">Nucleus</keyword>
<evidence type="ECO:0000313" key="11">
    <source>
        <dbReference type="Proteomes" id="UP001305779"/>
    </source>
</evidence>
<feature type="region of interest" description="Disordered" evidence="8">
    <location>
        <begin position="47"/>
        <end position="102"/>
    </location>
</feature>
<feature type="domain" description="Xylanolytic transcriptional activator regulatory" evidence="9">
    <location>
        <begin position="276"/>
        <end position="347"/>
    </location>
</feature>
<evidence type="ECO:0000256" key="1">
    <source>
        <dbReference type="ARBA" id="ARBA00004123"/>
    </source>
</evidence>
<evidence type="ECO:0000259" key="9">
    <source>
        <dbReference type="SMART" id="SM00906"/>
    </source>
</evidence>
<dbReference type="InterPro" id="IPR007219">
    <property type="entry name" value="XnlR_reg_dom"/>
</dbReference>
<evidence type="ECO:0000256" key="4">
    <source>
        <dbReference type="ARBA" id="ARBA00023015"/>
    </source>
</evidence>
<evidence type="ECO:0000313" key="10">
    <source>
        <dbReference type="EMBL" id="KAK4506214.1"/>
    </source>
</evidence>
<dbReference type="Gene3D" id="4.10.240.10">
    <property type="entry name" value="Zn(2)-C6 fungal-type DNA-binding domain"/>
    <property type="match status" value="1"/>
</dbReference>
<protein>
    <recommendedName>
        <fullName evidence="9">Xylanolytic transcriptional activator regulatory domain-containing protein</fullName>
    </recommendedName>
</protein>
<evidence type="ECO:0000256" key="5">
    <source>
        <dbReference type="ARBA" id="ARBA00023125"/>
    </source>
</evidence>
<keyword evidence="3" id="KW-0862">Zinc</keyword>
<dbReference type="EMBL" id="JAXOVC010000002">
    <property type="protein sequence ID" value="KAK4506214.1"/>
    <property type="molecule type" value="Genomic_DNA"/>
</dbReference>
<evidence type="ECO:0000256" key="6">
    <source>
        <dbReference type="ARBA" id="ARBA00023163"/>
    </source>
</evidence>
<dbReference type="Proteomes" id="UP001305779">
    <property type="component" value="Unassembled WGS sequence"/>
</dbReference>
<keyword evidence="4" id="KW-0805">Transcription regulation</keyword>
<sequence length="640" mass="70413">MPLERCDGDQPECRICLAYGERCHYDKPPPMSQVLAMAHKIEELEKALAAAKESSPATQHPQSVSYSTPHPSAGNVSGSITHPSRSGMSDQQHTNPSEQRGSPIVIREHLQSGDYESPIYSSTSAIQEPMTTGEGSSASNVNTPATSIPSMDENTLNFWTDAMLQSASSQLCLPIDKVKHLFKTHWTWVHPCFLFVSRPAFLRDAATGGEHFSLLLLCVLCLHSTRFTEHGLARDLQARVHLLLGQELHKEPSVPTIQALLQLSAKSIGAGEVSQAWAYSGLAFRMAVHMGIFSRPPVVKDVLSQGVKEQLAWSCYLWDKAISLYLGRAPSLSDAPNFEPPCLDEASEHAIWVPYFGDSGPADQHLAQRAHIMTCFYYLCKLTTIVNDILLTVYTKNSQADPLPFVKDARQKLEDWRASTPSHLLVSPEATHCPPPHQLHANLMYYAATILLHRPFRSSRSCRSICREAADSIAHLFLLLEQSMGMSHVTYMMAYCAYTAATVGILEMADGVEGSQQRVNTYLRALYGARYSCPGIQRSIDIIVDGFNRKVNPGIATHVNGPQTTSSADAGYSMEPNVLPAFVSDQPEAFTNYGWPGEDGGMSTVPFGGLDPFAMEWAQVPMDTFDEFLTASQQDGQAVY</sequence>
<keyword evidence="11" id="KW-1185">Reference proteome</keyword>
<dbReference type="SMART" id="SM00906">
    <property type="entry name" value="Fungal_trans"/>
    <property type="match status" value="1"/>
</dbReference>
<comment type="subcellular location">
    <subcellularLocation>
        <location evidence="1">Nucleus</location>
    </subcellularLocation>
</comment>
<dbReference type="InterPro" id="IPR051615">
    <property type="entry name" value="Transcr_Regulatory_Elem"/>
</dbReference>
<accession>A0ABR0EX38</accession>
<organism evidence="10 11">
    <name type="scientific">Zasmidium cellare</name>
    <name type="common">Wine cellar mold</name>
    <name type="synonym">Racodium cellare</name>
    <dbReference type="NCBI Taxonomy" id="395010"/>
    <lineage>
        <taxon>Eukaryota</taxon>
        <taxon>Fungi</taxon>
        <taxon>Dikarya</taxon>
        <taxon>Ascomycota</taxon>
        <taxon>Pezizomycotina</taxon>
        <taxon>Dothideomycetes</taxon>
        <taxon>Dothideomycetidae</taxon>
        <taxon>Mycosphaerellales</taxon>
        <taxon>Mycosphaerellaceae</taxon>
        <taxon>Zasmidium</taxon>
    </lineage>
</organism>
<dbReference type="PANTHER" id="PTHR31313">
    <property type="entry name" value="TY1 ENHANCER ACTIVATOR"/>
    <property type="match status" value="1"/>
</dbReference>